<evidence type="ECO:0000313" key="1">
    <source>
        <dbReference type="EMBL" id="TVU48724.1"/>
    </source>
</evidence>
<evidence type="ECO:0008006" key="3">
    <source>
        <dbReference type="Google" id="ProtNLM"/>
    </source>
</evidence>
<dbReference type="GO" id="GO:0004497">
    <property type="term" value="F:monooxygenase activity"/>
    <property type="evidence" value="ECO:0007669"/>
    <property type="project" value="InterPro"/>
</dbReference>
<dbReference type="GO" id="GO:0020037">
    <property type="term" value="F:heme binding"/>
    <property type="evidence" value="ECO:0007669"/>
    <property type="project" value="InterPro"/>
</dbReference>
<gene>
    <name evidence="1" type="ORF">EJB05_03277</name>
</gene>
<dbReference type="GO" id="GO:0005506">
    <property type="term" value="F:iron ion binding"/>
    <property type="evidence" value="ECO:0007669"/>
    <property type="project" value="InterPro"/>
</dbReference>
<proteinExistence type="predicted"/>
<dbReference type="AlphaFoldDB" id="A0A5J9WN73"/>
<keyword evidence="2" id="KW-1185">Reference proteome</keyword>
<dbReference type="GO" id="GO:0016705">
    <property type="term" value="F:oxidoreductase activity, acting on paired donors, with incorporation or reduction of molecular oxygen"/>
    <property type="evidence" value="ECO:0007669"/>
    <property type="project" value="InterPro"/>
</dbReference>
<dbReference type="Proteomes" id="UP000324897">
    <property type="component" value="Unassembled WGS sequence"/>
</dbReference>
<name>A0A5J9WN73_9POAL</name>
<dbReference type="Gramene" id="TVU48724">
    <property type="protein sequence ID" value="TVU48724"/>
    <property type="gene ID" value="EJB05_03277"/>
</dbReference>
<reference evidence="1 2" key="1">
    <citation type="journal article" date="2019" name="Sci. Rep.">
        <title>A high-quality genome of Eragrostis curvula grass provides insights into Poaceae evolution and supports new strategies to enhance forage quality.</title>
        <authorList>
            <person name="Carballo J."/>
            <person name="Santos B.A.C.M."/>
            <person name="Zappacosta D."/>
            <person name="Garbus I."/>
            <person name="Selva J.P."/>
            <person name="Gallo C.A."/>
            <person name="Diaz A."/>
            <person name="Albertini E."/>
            <person name="Caccamo M."/>
            <person name="Echenique V."/>
        </authorList>
    </citation>
    <scope>NUCLEOTIDE SEQUENCE [LARGE SCALE GENOMIC DNA]</scope>
    <source>
        <strain evidence="2">cv. Victoria</strain>
        <tissue evidence="1">Leaf</tissue>
    </source>
</reference>
<organism evidence="1 2">
    <name type="scientific">Eragrostis curvula</name>
    <name type="common">weeping love grass</name>
    <dbReference type="NCBI Taxonomy" id="38414"/>
    <lineage>
        <taxon>Eukaryota</taxon>
        <taxon>Viridiplantae</taxon>
        <taxon>Streptophyta</taxon>
        <taxon>Embryophyta</taxon>
        <taxon>Tracheophyta</taxon>
        <taxon>Spermatophyta</taxon>
        <taxon>Magnoliopsida</taxon>
        <taxon>Liliopsida</taxon>
        <taxon>Poales</taxon>
        <taxon>Poaceae</taxon>
        <taxon>PACMAD clade</taxon>
        <taxon>Chloridoideae</taxon>
        <taxon>Eragrostideae</taxon>
        <taxon>Eragrostidinae</taxon>
        <taxon>Eragrostis</taxon>
    </lineage>
</organism>
<evidence type="ECO:0000313" key="2">
    <source>
        <dbReference type="Proteomes" id="UP000324897"/>
    </source>
</evidence>
<dbReference type="OrthoDB" id="2789670at2759"/>
<dbReference type="EMBL" id="RWGY01000003">
    <property type="protein sequence ID" value="TVU48724.1"/>
    <property type="molecule type" value="Genomic_DNA"/>
</dbReference>
<accession>A0A5J9WN73</accession>
<protein>
    <recommendedName>
        <fullName evidence="3">Cytochrome P450</fullName>
    </recommendedName>
</protein>
<comment type="caution">
    <text evidence="1">The sequence shown here is derived from an EMBL/GenBank/DDBJ whole genome shotgun (WGS) entry which is preliminary data.</text>
</comment>
<sequence length="124" mass="14131">MMDHALDFSAVFDLRDLFPSSRLVRMLPRSRKAERNRCEAVRLMDDILRHHEERRKAAGDGDDDEQSMVDVLLRIQKEGAMGDSLTHGVIMAMLVLRDCLSSVQKAKFLNATENKNLANGIYLE</sequence>
<dbReference type="SUPFAM" id="SSF48264">
    <property type="entry name" value="Cytochrome P450"/>
    <property type="match status" value="1"/>
</dbReference>
<dbReference type="InterPro" id="IPR036396">
    <property type="entry name" value="Cyt_P450_sf"/>
</dbReference>